<dbReference type="InterPro" id="IPR000086">
    <property type="entry name" value="NUDIX_hydrolase_dom"/>
</dbReference>
<dbReference type="PROSITE" id="PS51462">
    <property type="entry name" value="NUDIX"/>
    <property type="match status" value="1"/>
</dbReference>
<protein>
    <submittedName>
        <fullName evidence="2">NUDIX domain-containing protein</fullName>
    </submittedName>
</protein>
<dbReference type="InterPro" id="IPR015797">
    <property type="entry name" value="NUDIX_hydrolase-like_dom_sf"/>
</dbReference>
<name>A0A2P5IGB0_DIAHE</name>
<feature type="domain" description="Nudix hydrolase" evidence="1">
    <location>
        <begin position="153"/>
        <end position="314"/>
    </location>
</feature>
<evidence type="ECO:0000313" key="2">
    <source>
        <dbReference type="EMBL" id="POS81537.1"/>
    </source>
</evidence>
<dbReference type="STRING" id="158607.A0A2P5IGB0"/>
<dbReference type="OrthoDB" id="10261522at2759"/>
<accession>A0A2P5IGB0</accession>
<dbReference type="InParanoid" id="A0A2P5IGB0"/>
<organism evidence="2 3">
    <name type="scientific">Diaporthe helianthi</name>
    <dbReference type="NCBI Taxonomy" id="158607"/>
    <lineage>
        <taxon>Eukaryota</taxon>
        <taxon>Fungi</taxon>
        <taxon>Dikarya</taxon>
        <taxon>Ascomycota</taxon>
        <taxon>Pezizomycotina</taxon>
        <taxon>Sordariomycetes</taxon>
        <taxon>Sordariomycetidae</taxon>
        <taxon>Diaporthales</taxon>
        <taxon>Diaporthaceae</taxon>
        <taxon>Diaporthe</taxon>
    </lineage>
</organism>
<dbReference type="EMBL" id="MAVT02000002">
    <property type="protein sequence ID" value="POS81537.1"/>
    <property type="molecule type" value="Genomic_DNA"/>
</dbReference>
<proteinExistence type="predicted"/>
<dbReference type="AlphaFoldDB" id="A0A2P5IGB0"/>
<dbReference type="CDD" id="cd03676">
    <property type="entry name" value="NUDIX_Tnr3_like"/>
    <property type="match status" value="1"/>
</dbReference>
<dbReference type="SUPFAM" id="SSF55811">
    <property type="entry name" value="Nudix"/>
    <property type="match status" value="1"/>
</dbReference>
<dbReference type="Proteomes" id="UP000094444">
    <property type="component" value="Unassembled WGS sequence"/>
</dbReference>
<evidence type="ECO:0000259" key="1">
    <source>
        <dbReference type="PROSITE" id="PS51462"/>
    </source>
</evidence>
<dbReference type="FunFam" id="3.90.79.10:FF:000019">
    <property type="entry name" value="Thiamin pyrophosphokinase, putative"/>
    <property type="match status" value="1"/>
</dbReference>
<evidence type="ECO:0000313" key="3">
    <source>
        <dbReference type="Proteomes" id="UP000094444"/>
    </source>
</evidence>
<comment type="caution">
    <text evidence="2">The sequence shown here is derived from an EMBL/GenBank/DDBJ whole genome shotgun (WGS) entry which is preliminary data.</text>
</comment>
<dbReference type="PANTHER" id="PTHR13622:SF8">
    <property type="entry name" value="THIAMIN PYROPHOSPHOKINASE 1"/>
    <property type="match status" value="1"/>
</dbReference>
<dbReference type="GO" id="GO:0044715">
    <property type="term" value="F:8-oxo-dGDP phosphatase activity"/>
    <property type="evidence" value="ECO:0007669"/>
    <property type="project" value="TreeGrafter"/>
</dbReference>
<keyword evidence="3" id="KW-1185">Reference proteome</keyword>
<dbReference type="PANTHER" id="PTHR13622">
    <property type="entry name" value="THIAMIN PYROPHOSPHOKINASE"/>
    <property type="match status" value="1"/>
</dbReference>
<dbReference type="Gene3D" id="3.90.79.10">
    <property type="entry name" value="Nucleoside Triphosphate Pyrophosphohydrolase"/>
    <property type="match status" value="1"/>
</dbReference>
<sequence length="353" mass="38969">MAAAQQPKNYLDIINETDSFPQVDIAQLPHVADFHPDYYAFLLPDDARPHGFIPANVVSQMPWTVDFVLSTTGQLPRTVQLLDISRGTDTAAACNASLAQLIDKAQAQGLFPKTLGRKPKGEDFRIMGAINYQGKNGLIQMQRSAAPLFGIANRGSHMTMYIKSKETGEIKIWVPRRSHHLATYPGKLDNTVAGGTRAEESPLECIIHESDEEASLPADFVSKHVKAVGVVTYVTRTGSGGGQDQQVAVDGYDTGLCVSDVIYVYDLEVPADQAETMVPKPRDDEVEQFYLWDIETVNKAMFNGEFKANTAMVIVDFFVRHGIITDDNEPDYMEIVTRLRRPLPVPLSAPSEV</sequence>
<gene>
    <name evidence="2" type="ORF">DHEL01_v200054</name>
</gene>
<reference evidence="2" key="1">
    <citation type="submission" date="2017-09" db="EMBL/GenBank/DDBJ databases">
        <title>Polyketide synthases of a Diaporthe helianthi virulent isolate.</title>
        <authorList>
            <person name="Baroncelli R."/>
        </authorList>
    </citation>
    <scope>NUCLEOTIDE SEQUENCE [LARGE SCALE GENOMIC DNA]</scope>
    <source>
        <strain evidence="2">7/96</strain>
    </source>
</reference>